<dbReference type="PANTHER" id="PTHR47814:SF1">
    <property type="entry name" value="PEPTIDYL-TRNA HYDROLASE ARFB"/>
    <property type="match status" value="1"/>
</dbReference>
<dbReference type="Pfam" id="PF00472">
    <property type="entry name" value="RF-1"/>
    <property type="match status" value="1"/>
</dbReference>
<keyword evidence="4" id="KW-0378">Hydrolase</keyword>
<name>A0A5B9W8I2_9BACT</name>
<comment type="similarity">
    <text evidence="1">Belongs to the prokaryotic/mitochondrial release factor family.</text>
</comment>
<dbReference type="InterPro" id="IPR045853">
    <property type="entry name" value="Pep_chain_release_fac_I_sf"/>
</dbReference>
<dbReference type="PROSITE" id="PS00745">
    <property type="entry name" value="RF_PROK_I"/>
    <property type="match status" value="1"/>
</dbReference>
<dbReference type="AlphaFoldDB" id="A0A5B9W8I2"/>
<dbReference type="KEGG" id="agv:OJF2_54680"/>
<dbReference type="NCBIfam" id="NF006718">
    <property type="entry name" value="PRK09256.1"/>
    <property type="match status" value="1"/>
</dbReference>
<dbReference type="GO" id="GO:0003747">
    <property type="term" value="F:translation release factor activity"/>
    <property type="evidence" value="ECO:0007669"/>
    <property type="project" value="InterPro"/>
</dbReference>
<accession>A0A5B9W8I2</accession>
<dbReference type="EMBL" id="CP042997">
    <property type="protein sequence ID" value="QEH36883.1"/>
    <property type="molecule type" value="Genomic_DNA"/>
</dbReference>
<dbReference type="PANTHER" id="PTHR47814">
    <property type="entry name" value="PEPTIDYL-TRNA HYDROLASE ARFB"/>
    <property type="match status" value="1"/>
</dbReference>
<dbReference type="GO" id="GO:0043022">
    <property type="term" value="F:ribosome binding"/>
    <property type="evidence" value="ECO:0007669"/>
    <property type="project" value="TreeGrafter"/>
</dbReference>
<sequence length="141" mass="15700">MIPVNDRVSLDEGELEFEFIRSSGPGGQNVNKVSTAVRLRFPVATSPSLPEDVRRRLIRLAGKKVGADGTLMILAQEARSQEANRKAAVDRLVEMVAKACERPKPRRPTKPTLGSKVRRLESKRRQSETKARRRSPGSPED</sequence>
<proteinExistence type="inferred from homology"/>
<dbReference type="GO" id="GO:0004045">
    <property type="term" value="F:peptidyl-tRNA hydrolase activity"/>
    <property type="evidence" value="ECO:0007669"/>
    <property type="project" value="UniProtKB-EC"/>
</dbReference>
<feature type="domain" description="Prokaryotic-type class I peptide chain release factors" evidence="3">
    <location>
        <begin position="21"/>
        <end position="37"/>
    </location>
</feature>
<dbReference type="GO" id="GO:0072344">
    <property type="term" value="P:rescue of stalled ribosome"/>
    <property type="evidence" value="ECO:0007669"/>
    <property type="project" value="TreeGrafter"/>
</dbReference>
<keyword evidence="5" id="KW-1185">Reference proteome</keyword>
<feature type="compositionally biased region" description="Basic and acidic residues" evidence="2">
    <location>
        <begin position="118"/>
        <end position="130"/>
    </location>
</feature>
<dbReference type="OrthoDB" id="9815709at2"/>
<feature type="region of interest" description="Disordered" evidence="2">
    <location>
        <begin position="99"/>
        <end position="141"/>
    </location>
</feature>
<organism evidence="4 5">
    <name type="scientific">Aquisphaera giovannonii</name>
    <dbReference type="NCBI Taxonomy" id="406548"/>
    <lineage>
        <taxon>Bacteria</taxon>
        <taxon>Pseudomonadati</taxon>
        <taxon>Planctomycetota</taxon>
        <taxon>Planctomycetia</taxon>
        <taxon>Isosphaerales</taxon>
        <taxon>Isosphaeraceae</taxon>
        <taxon>Aquisphaera</taxon>
    </lineage>
</organism>
<protein>
    <submittedName>
        <fullName evidence="4">Peptidyl-tRNA hydrolase ArfB</fullName>
        <ecNumber evidence="4">3.1.1.29</ecNumber>
    </submittedName>
</protein>
<dbReference type="RefSeq" id="WP_148596516.1">
    <property type="nucleotide sequence ID" value="NZ_CP042997.1"/>
</dbReference>
<evidence type="ECO:0000313" key="4">
    <source>
        <dbReference type="EMBL" id="QEH36883.1"/>
    </source>
</evidence>
<reference evidence="4 5" key="1">
    <citation type="submission" date="2019-08" db="EMBL/GenBank/DDBJ databases">
        <title>Deep-cultivation of Planctomycetes and their phenomic and genomic characterization uncovers novel biology.</title>
        <authorList>
            <person name="Wiegand S."/>
            <person name="Jogler M."/>
            <person name="Boedeker C."/>
            <person name="Pinto D."/>
            <person name="Vollmers J."/>
            <person name="Rivas-Marin E."/>
            <person name="Kohn T."/>
            <person name="Peeters S.H."/>
            <person name="Heuer A."/>
            <person name="Rast P."/>
            <person name="Oberbeckmann S."/>
            <person name="Bunk B."/>
            <person name="Jeske O."/>
            <person name="Meyerdierks A."/>
            <person name="Storesund J.E."/>
            <person name="Kallscheuer N."/>
            <person name="Luecker S."/>
            <person name="Lage O.M."/>
            <person name="Pohl T."/>
            <person name="Merkel B.J."/>
            <person name="Hornburger P."/>
            <person name="Mueller R.-W."/>
            <person name="Bruemmer F."/>
            <person name="Labrenz M."/>
            <person name="Spormann A.M."/>
            <person name="Op den Camp H."/>
            <person name="Overmann J."/>
            <person name="Amann R."/>
            <person name="Jetten M.S.M."/>
            <person name="Mascher T."/>
            <person name="Medema M.H."/>
            <person name="Devos D.P."/>
            <person name="Kaster A.-K."/>
            <person name="Ovreas L."/>
            <person name="Rohde M."/>
            <person name="Galperin M.Y."/>
            <person name="Jogler C."/>
        </authorList>
    </citation>
    <scope>NUCLEOTIDE SEQUENCE [LARGE SCALE GENOMIC DNA]</scope>
    <source>
        <strain evidence="4 5">OJF2</strain>
    </source>
</reference>
<dbReference type="Proteomes" id="UP000324233">
    <property type="component" value="Chromosome"/>
</dbReference>
<dbReference type="InterPro" id="IPR000352">
    <property type="entry name" value="Pep_chain_release_fac_I"/>
</dbReference>
<evidence type="ECO:0000259" key="3">
    <source>
        <dbReference type="PROSITE" id="PS00745"/>
    </source>
</evidence>
<gene>
    <name evidence="4" type="primary">arfB</name>
    <name evidence="4" type="ORF">OJF2_54680</name>
</gene>
<evidence type="ECO:0000313" key="5">
    <source>
        <dbReference type="Proteomes" id="UP000324233"/>
    </source>
</evidence>
<dbReference type="FunFam" id="3.30.160.20:FF:000046">
    <property type="entry name" value="Peptidyl-tRNA hydrolase ICT1"/>
    <property type="match status" value="1"/>
</dbReference>
<dbReference type="SUPFAM" id="SSF75620">
    <property type="entry name" value="Release factor"/>
    <property type="match status" value="1"/>
</dbReference>
<dbReference type="Gene3D" id="3.30.160.20">
    <property type="match status" value="1"/>
</dbReference>
<evidence type="ECO:0000256" key="2">
    <source>
        <dbReference type="SAM" id="MobiDB-lite"/>
    </source>
</evidence>
<evidence type="ECO:0000256" key="1">
    <source>
        <dbReference type="ARBA" id="ARBA00010835"/>
    </source>
</evidence>
<dbReference type="EC" id="3.1.1.29" evidence="4"/>